<organism evidence="13 14">
    <name type="scientific">Desulfurella multipotens</name>
    <dbReference type="NCBI Taxonomy" id="79269"/>
    <lineage>
        <taxon>Bacteria</taxon>
        <taxon>Pseudomonadati</taxon>
        <taxon>Campylobacterota</taxon>
        <taxon>Desulfurellia</taxon>
        <taxon>Desulfurellales</taxon>
        <taxon>Desulfurellaceae</taxon>
        <taxon>Desulfurella</taxon>
    </lineage>
</organism>
<protein>
    <recommendedName>
        <fullName evidence="11">Probable nicotinate-nucleotide adenylyltransferase</fullName>
        <ecNumber evidence="11">2.7.7.18</ecNumber>
    </recommendedName>
    <alternativeName>
        <fullName evidence="11">Deamido-NAD(+) diphosphorylase</fullName>
    </alternativeName>
    <alternativeName>
        <fullName evidence="11">Deamido-NAD(+) pyrophosphorylase</fullName>
    </alternativeName>
    <alternativeName>
        <fullName evidence="11">Nicotinate mononucleotide adenylyltransferase</fullName>
        <shortName evidence="11">NaMN adenylyltransferase</shortName>
    </alternativeName>
</protein>
<gene>
    <name evidence="11" type="primary">nadD</name>
    <name evidence="13" type="ORF">SAMN05660835_00083</name>
</gene>
<evidence type="ECO:0000256" key="7">
    <source>
        <dbReference type="ARBA" id="ARBA00022741"/>
    </source>
</evidence>
<dbReference type="OrthoDB" id="5295945at2"/>
<reference evidence="14" key="1">
    <citation type="submission" date="2016-10" db="EMBL/GenBank/DDBJ databases">
        <authorList>
            <person name="Varghese N."/>
            <person name="Submissions S."/>
        </authorList>
    </citation>
    <scope>NUCLEOTIDE SEQUENCE [LARGE SCALE GENOMIC DNA]</scope>
    <source>
        <strain evidence="14">DSM 8415</strain>
    </source>
</reference>
<dbReference type="RefSeq" id="WP_092127368.1">
    <property type="nucleotide sequence ID" value="NZ_FMYU01000001.1"/>
</dbReference>
<dbReference type="EMBL" id="FMYU01000001">
    <property type="protein sequence ID" value="SDB96749.1"/>
    <property type="molecule type" value="Genomic_DNA"/>
</dbReference>
<dbReference type="NCBIfam" id="NF000840">
    <property type="entry name" value="PRK00071.1-3"/>
    <property type="match status" value="1"/>
</dbReference>
<comment type="catalytic activity">
    <reaction evidence="10 11">
        <text>nicotinate beta-D-ribonucleotide + ATP + H(+) = deamido-NAD(+) + diphosphate</text>
        <dbReference type="Rhea" id="RHEA:22860"/>
        <dbReference type="ChEBI" id="CHEBI:15378"/>
        <dbReference type="ChEBI" id="CHEBI:30616"/>
        <dbReference type="ChEBI" id="CHEBI:33019"/>
        <dbReference type="ChEBI" id="CHEBI:57502"/>
        <dbReference type="ChEBI" id="CHEBI:58437"/>
        <dbReference type="EC" id="2.7.7.18"/>
    </reaction>
</comment>
<keyword evidence="5 11" id="KW-0808">Transferase</keyword>
<dbReference type="PANTHER" id="PTHR39321">
    <property type="entry name" value="NICOTINATE-NUCLEOTIDE ADENYLYLTRANSFERASE-RELATED"/>
    <property type="match status" value="1"/>
</dbReference>
<sequence length="209" mass="24745">MRIAFFGGTFNPIHIGHLISAIEIKEYFLIDKFVFIPTGIPPHKKIIDLSAKDRYDMVALSVAGLEGFEVSDIEINSKEISYTVDTIDLLKKQYKNDELFYCIGADAFLSIDTWKGYRELLNKITFIIITRPKYSIEQIKLKYNWIKFIEAKKIAKYPPRHQSAYIYYRKIDISSSQIRKRVKEKKTIRYFVPYDVEKMILEKRFYLNE</sequence>
<dbReference type="InterPro" id="IPR005248">
    <property type="entry name" value="NadD/NMNAT"/>
</dbReference>
<evidence type="ECO:0000256" key="11">
    <source>
        <dbReference type="HAMAP-Rule" id="MF_00244"/>
    </source>
</evidence>
<dbReference type="UniPathway" id="UPA00253">
    <property type="reaction ID" value="UER00332"/>
</dbReference>
<feature type="domain" description="Cytidyltransferase-like" evidence="12">
    <location>
        <begin position="5"/>
        <end position="181"/>
    </location>
</feature>
<dbReference type="CDD" id="cd02165">
    <property type="entry name" value="NMNAT"/>
    <property type="match status" value="1"/>
</dbReference>
<dbReference type="HAMAP" id="MF_00244">
    <property type="entry name" value="NaMN_adenylyltr"/>
    <property type="match status" value="1"/>
</dbReference>
<evidence type="ECO:0000256" key="1">
    <source>
        <dbReference type="ARBA" id="ARBA00002324"/>
    </source>
</evidence>
<evidence type="ECO:0000259" key="12">
    <source>
        <dbReference type="Pfam" id="PF01467"/>
    </source>
</evidence>
<evidence type="ECO:0000256" key="9">
    <source>
        <dbReference type="ARBA" id="ARBA00023027"/>
    </source>
</evidence>
<comment type="function">
    <text evidence="1 11">Catalyzes the reversible adenylation of nicotinate mononucleotide (NaMN) to nicotinic acid adenine dinucleotide (NaAD).</text>
</comment>
<evidence type="ECO:0000313" key="13">
    <source>
        <dbReference type="EMBL" id="SDB96749.1"/>
    </source>
</evidence>
<evidence type="ECO:0000256" key="5">
    <source>
        <dbReference type="ARBA" id="ARBA00022679"/>
    </source>
</evidence>
<evidence type="ECO:0000256" key="3">
    <source>
        <dbReference type="ARBA" id="ARBA00009014"/>
    </source>
</evidence>
<evidence type="ECO:0000256" key="8">
    <source>
        <dbReference type="ARBA" id="ARBA00022840"/>
    </source>
</evidence>
<evidence type="ECO:0000313" key="14">
    <source>
        <dbReference type="Proteomes" id="UP000199411"/>
    </source>
</evidence>
<evidence type="ECO:0000256" key="6">
    <source>
        <dbReference type="ARBA" id="ARBA00022695"/>
    </source>
</evidence>
<dbReference type="InterPro" id="IPR014729">
    <property type="entry name" value="Rossmann-like_a/b/a_fold"/>
</dbReference>
<comment type="similarity">
    <text evidence="3 11">Belongs to the NadD family.</text>
</comment>
<keyword evidence="9 11" id="KW-0520">NAD</keyword>
<dbReference type="GO" id="GO:0005524">
    <property type="term" value="F:ATP binding"/>
    <property type="evidence" value="ECO:0007669"/>
    <property type="project" value="UniProtKB-KW"/>
</dbReference>
<dbReference type="NCBIfam" id="TIGR00482">
    <property type="entry name" value="nicotinate (nicotinamide) nucleotide adenylyltransferase"/>
    <property type="match status" value="1"/>
</dbReference>
<proteinExistence type="inferred from homology"/>
<comment type="pathway">
    <text evidence="2 11">Cofactor biosynthesis; NAD(+) biosynthesis; deamido-NAD(+) from nicotinate D-ribonucleotide: step 1/1.</text>
</comment>
<evidence type="ECO:0000256" key="4">
    <source>
        <dbReference type="ARBA" id="ARBA00022642"/>
    </source>
</evidence>
<evidence type="ECO:0000256" key="2">
    <source>
        <dbReference type="ARBA" id="ARBA00005019"/>
    </source>
</evidence>
<keyword evidence="7 11" id="KW-0547">Nucleotide-binding</keyword>
<dbReference type="EC" id="2.7.7.18" evidence="11"/>
<dbReference type="NCBIfam" id="TIGR00125">
    <property type="entry name" value="cyt_tran_rel"/>
    <property type="match status" value="1"/>
</dbReference>
<dbReference type="GO" id="GO:0009435">
    <property type="term" value="P:NAD+ biosynthetic process"/>
    <property type="evidence" value="ECO:0007669"/>
    <property type="project" value="UniProtKB-UniRule"/>
</dbReference>
<evidence type="ECO:0000256" key="10">
    <source>
        <dbReference type="ARBA" id="ARBA00048721"/>
    </source>
</evidence>
<keyword evidence="8 11" id="KW-0067">ATP-binding</keyword>
<dbReference type="Pfam" id="PF01467">
    <property type="entry name" value="CTP_transf_like"/>
    <property type="match status" value="1"/>
</dbReference>
<dbReference type="Gene3D" id="3.40.50.620">
    <property type="entry name" value="HUPs"/>
    <property type="match status" value="1"/>
</dbReference>
<accession>A0A1G6HR47</accession>
<dbReference type="PANTHER" id="PTHR39321:SF3">
    <property type="entry name" value="PHOSPHOPANTETHEINE ADENYLYLTRANSFERASE"/>
    <property type="match status" value="1"/>
</dbReference>
<dbReference type="AlphaFoldDB" id="A0A1G6HR47"/>
<dbReference type="Proteomes" id="UP000199411">
    <property type="component" value="Unassembled WGS sequence"/>
</dbReference>
<keyword evidence="4 11" id="KW-0662">Pyridine nucleotide biosynthesis</keyword>
<keyword evidence="6 11" id="KW-0548">Nucleotidyltransferase</keyword>
<name>A0A1G6HR47_9BACT</name>
<keyword evidence="14" id="KW-1185">Reference proteome</keyword>
<dbReference type="SUPFAM" id="SSF52374">
    <property type="entry name" value="Nucleotidylyl transferase"/>
    <property type="match status" value="1"/>
</dbReference>
<dbReference type="GO" id="GO:0004515">
    <property type="term" value="F:nicotinate-nucleotide adenylyltransferase activity"/>
    <property type="evidence" value="ECO:0007669"/>
    <property type="project" value="UniProtKB-UniRule"/>
</dbReference>
<dbReference type="InterPro" id="IPR004821">
    <property type="entry name" value="Cyt_trans-like"/>
</dbReference>